<feature type="compositionally biased region" description="Polar residues" evidence="1">
    <location>
        <begin position="174"/>
        <end position="191"/>
    </location>
</feature>
<sequence length="198" mass="21599">MRTCPYIVLIARKLVMIFNPVDTIHKHHNHKRKKRSLQSNSLKLKFKETKQNPSPSEVVQIPSKSVASGGVQNPSVTAAGDYLNSNDVRPSPQLQATHVAQSASADQNDDEHITAANEHFPLSSIVLHQPIASDQAPAGTRTTETLFAHRDAAAPRDSTEAAAPTKIAAITSDGRASSPENMDNRRSQQWLKNLGSLR</sequence>
<evidence type="ECO:0000313" key="3">
    <source>
        <dbReference type="Proteomes" id="UP001161247"/>
    </source>
</evidence>
<dbReference type="EMBL" id="OX459118">
    <property type="protein sequence ID" value="CAI9090507.1"/>
    <property type="molecule type" value="Genomic_DNA"/>
</dbReference>
<protein>
    <submittedName>
        <fullName evidence="2">OLC1v1025289C1</fullName>
    </submittedName>
</protein>
<dbReference type="AlphaFoldDB" id="A0AAV1C6R7"/>
<evidence type="ECO:0000256" key="1">
    <source>
        <dbReference type="SAM" id="MobiDB-lite"/>
    </source>
</evidence>
<keyword evidence="3" id="KW-1185">Reference proteome</keyword>
<evidence type="ECO:0000313" key="2">
    <source>
        <dbReference type="EMBL" id="CAI9090507.1"/>
    </source>
</evidence>
<feature type="compositionally biased region" description="Polar residues" evidence="1">
    <location>
        <begin position="83"/>
        <end position="106"/>
    </location>
</feature>
<feature type="region of interest" description="Disordered" evidence="1">
    <location>
        <begin position="151"/>
        <end position="198"/>
    </location>
</feature>
<name>A0AAV1C6R7_OLDCO</name>
<organism evidence="2 3">
    <name type="scientific">Oldenlandia corymbosa var. corymbosa</name>
    <dbReference type="NCBI Taxonomy" id="529605"/>
    <lineage>
        <taxon>Eukaryota</taxon>
        <taxon>Viridiplantae</taxon>
        <taxon>Streptophyta</taxon>
        <taxon>Embryophyta</taxon>
        <taxon>Tracheophyta</taxon>
        <taxon>Spermatophyta</taxon>
        <taxon>Magnoliopsida</taxon>
        <taxon>eudicotyledons</taxon>
        <taxon>Gunneridae</taxon>
        <taxon>Pentapetalae</taxon>
        <taxon>asterids</taxon>
        <taxon>lamiids</taxon>
        <taxon>Gentianales</taxon>
        <taxon>Rubiaceae</taxon>
        <taxon>Rubioideae</taxon>
        <taxon>Spermacoceae</taxon>
        <taxon>Hedyotis-Oldenlandia complex</taxon>
        <taxon>Oldenlandia</taxon>
    </lineage>
</organism>
<feature type="compositionally biased region" description="Polar residues" evidence="1">
    <location>
        <begin position="51"/>
        <end position="76"/>
    </location>
</feature>
<reference evidence="2" key="1">
    <citation type="submission" date="2023-03" db="EMBL/GenBank/DDBJ databases">
        <authorList>
            <person name="Julca I."/>
        </authorList>
    </citation>
    <scope>NUCLEOTIDE SEQUENCE</scope>
</reference>
<proteinExistence type="predicted"/>
<dbReference type="Proteomes" id="UP001161247">
    <property type="component" value="Chromosome 1"/>
</dbReference>
<accession>A0AAV1C6R7</accession>
<feature type="region of interest" description="Disordered" evidence="1">
    <location>
        <begin position="47"/>
        <end position="107"/>
    </location>
</feature>
<gene>
    <name evidence="2" type="ORF">OLC1_LOCUS2657</name>
</gene>